<dbReference type="GO" id="GO:0003677">
    <property type="term" value="F:DNA binding"/>
    <property type="evidence" value="ECO:0007669"/>
    <property type="project" value="UniProtKB-KW"/>
</dbReference>
<gene>
    <name evidence="1" type="ORF">IMW75_19405</name>
</gene>
<reference evidence="1 2" key="1">
    <citation type="journal article" date="2021" name="Int. J. Syst. Evol. Microbiol.">
        <title>Pseudomonas piscium sp. nov., Pseudomonas pisciculturae sp. nov., Pseudomonas mucoides sp. nov. and Pseudomonas neuropathica sp. nov. isolated from rainbow trout.</title>
        <authorList>
            <person name="Duman M."/>
            <person name="Mulet M."/>
            <person name="Altun S."/>
            <person name="Saticioglu I.B."/>
            <person name="Gomila M."/>
            <person name="Lalucat J."/>
            <person name="Garcia-Valdes E."/>
        </authorList>
    </citation>
    <scope>NUCLEOTIDE SEQUENCE [LARGE SCALE GENOMIC DNA]</scope>
    <source>
        <strain evidence="1 2">LMG 28632</strain>
    </source>
</reference>
<name>A0ABS3AJT1_9PSED</name>
<dbReference type="RefSeq" id="WP_205893489.1">
    <property type="nucleotide sequence ID" value="NZ_JADEVO010000030.1"/>
</dbReference>
<sequence>MERTTIVSQDGGQIICIPDAVAMPESIKRVDIVAIGRARLLTPAGDWDNWFDNNHVSADFMTDREQP</sequence>
<accession>A0ABS3AJT1</accession>
<protein>
    <submittedName>
        <fullName evidence="1">AbrB/MazE/SpoVT family DNA-binding domain-containing protein</fullName>
    </submittedName>
</protein>
<evidence type="ECO:0000313" key="2">
    <source>
        <dbReference type="Proteomes" id="UP000772591"/>
    </source>
</evidence>
<organism evidence="1 2">
    <name type="scientific">Pseudomonas gregormendelii</name>
    <dbReference type="NCBI Taxonomy" id="1628277"/>
    <lineage>
        <taxon>Bacteria</taxon>
        <taxon>Pseudomonadati</taxon>
        <taxon>Pseudomonadota</taxon>
        <taxon>Gammaproteobacteria</taxon>
        <taxon>Pseudomonadales</taxon>
        <taxon>Pseudomonadaceae</taxon>
        <taxon>Pseudomonas</taxon>
    </lineage>
</organism>
<keyword evidence="1" id="KW-0238">DNA-binding</keyword>
<dbReference type="Proteomes" id="UP000772591">
    <property type="component" value="Unassembled WGS sequence"/>
</dbReference>
<dbReference type="Gene3D" id="2.10.260.10">
    <property type="match status" value="1"/>
</dbReference>
<dbReference type="EMBL" id="JADEVO010000030">
    <property type="protein sequence ID" value="MBN3967429.1"/>
    <property type="molecule type" value="Genomic_DNA"/>
</dbReference>
<proteinExistence type="predicted"/>
<comment type="caution">
    <text evidence="1">The sequence shown here is derived from an EMBL/GenBank/DDBJ whole genome shotgun (WGS) entry which is preliminary data.</text>
</comment>
<keyword evidence="2" id="KW-1185">Reference proteome</keyword>
<evidence type="ECO:0000313" key="1">
    <source>
        <dbReference type="EMBL" id="MBN3967429.1"/>
    </source>
</evidence>